<reference evidence="1" key="1">
    <citation type="journal article" date="2020" name="Fungal Divers.">
        <title>Resolving the Mortierellaceae phylogeny through synthesis of multi-gene phylogenetics and phylogenomics.</title>
        <authorList>
            <person name="Vandepol N."/>
            <person name="Liber J."/>
            <person name="Desiro A."/>
            <person name="Na H."/>
            <person name="Kennedy M."/>
            <person name="Barry K."/>
            <person name="Grigoriev I.V."/>
            <person name="Miller A.N."/>
            <person name="O'Donnell K."/>
            <person name="Stajich J.E."/>
            <person name="Bonito G."/>
        </authorList>
    </citation>
    <scope>NUCLEOTIDE SEQUENCE</scope>
    <source>
        <strain evidence="1">KOD1015</strain>
    </source>
</reference>
<dbReference type="Gene3D" id="3.40.50.1000">
    <property type="entry name" value="HAD superfamily/HAD-like"/>
    <property type="match status" value="1"/>
</dbReference>
<dbReference type="PANTHER" id="PTHR43481">
    <property type="entry name" value="FRUCTOSE-1-PHOSPHATE PHOSPHATASE"/>
    <property type="match status" value="1"/>
</dbReference>
<dbReference type="InterPro" id="IPR023198">
    <property type="entry name" value="PGP-like_dom2"/>
</dbReference>
<dbReference type="SFLD" id="SFLDS00003">
    <property type="entry name" value="Haloacid_Dehalogenase"/>
    <property type="match status" value="1"/>
</dbReference>
<dbReference type="InterPro" id="IPR023214">
    <property type="entry name" value="HAD_sf"/>
</dbReference>
<dbReference type="OrthoDB" id="40579at2759"/>
<dbReference type="NCBIfam" id="TIGR01509">
    <property type="entry name" value="HAD-SF-IA-v3"/>
    <property type="match status" value="1"/>
</dbReference>
<sequence length="234" mass="25974">MTLNDSSPPVFRCRGLLFDMDGTLIDTTEIVEKHWKVWCDEHNIEFEALISTSHGRPSFEVMKQWAPAHLREEYLKPAYLAQLEENVLLDTEGMIIISGTESLLATAPKERWAVVTSAGYKMADKRFIQTKLTYPPTLVTASHVSRGKPDPEGYLAAAKILGFDPKDCVVFEDTPAGIRAGLAAGALAVVGMDTGTVERSRLVEAGASIIVKNFEELEFKFLEDGLIEIYIRKP</sequence>
<dbReference type="InterPro" id="IPR036412">
    <property type="entry name" value="HAD-like_sf"/>
</dbReference>
<dbReference type="PANTHER" id="PTHR43481:SF4">
    <property type="entry name" value="GLYCEROL-1-PHOSPHATE PHOSPHOHYDROLASE 1-RELATED"/>
    <property type="match status" value="1"/>
</dbReference>
<dbReference type="Proteomes" id="UP000780801">
    <property type="component" value="Unassembled WGS sequence"/>
</dbReference>
<organism evidence="1 2">
    <name type="scientific">Lunasporangiospora selenospora</name>
    <dbReference type="NCBI Taxonomy" id="979761"/>
    <lineage>
        <taxon>Eukaryota</taxon>
        <taxon>Fungi</taxon>
        <taxon>Fungi incertae sedis</taxon>
        <taxon>Mucoromycota</taxon>
        <taxon>Mortierellomycotina</taxon>
        <taxon>Mortierellomycetes</taxon>
        <taxon>Mortierellales</taxon>
        <taxon>Mortierellaceae</taxon>
        <taxon>Lunasporangiospora</taxon>
    </lineage>
</organism>
<accession>A0A9P6KCT2</accession>
<name>A0A9P6KCT2_9FUNG</name>
<evidence type="ECO:0008006" key="3">
    <source>
        <dbReference type="Google" id="ProtNLM"/>
    </source>
</evidence>
<protein>
    <recommendedName>
        <fullName evidence="3">Sugar-phosphatase</fullName>
    </recommendedName>
</protein>
<dbReference type="SFLD" id="SFLDG01135">
    <property type="entry name" value="C1.5.6:_HAD__Beta-PGM__Phospha"/>
    <property type="match status" value="1"/>
</dbReference>
<dbReference type="GO" id="GO:0050308">
    <property type="term" value="F:sugar-phosphatase activity"/>
    <property type="evidence" value="ECO:0007669"/>
    <property type="project" value="TreeGrafter"/>
</dbReference>
<dbReference type="InterPro" id="IPR006439">
    <property type="entry name" value="HAD-SF_hydro_IA"/>
</dbReference>
<dbReference type="InterPro" id="IPR051806">
    <property type="entry name" value="HAD-like_SPP"/>
</dbReference>
<gene>
    <name evidence="1" type="ORF">BGW38_003520</name>
</gene>
<evidence type="ECO:0000313" key="1">
    <source>
        <dbReference type="EMBL" id="KAF9580000.1"/>
    </source>
</evidence>
<dbReference type="AlphaFoldDB" id="A0A9P6KCT2"/>
<keyword evidence="2" id="KW-1185">Reference proteome</keyword>
<comment type="caution">
    <text evidence="1">The sequence shown here is derived from an EMBL/GenBank/DDBJ whole genome shotgun (WGS) entry which is preliminary data.</text>
</comment>
<dbReference type="Pfam" id="PF00702">
    <property type="entry name" value="Hydrolase"/>
    <property type="match status" value="1"/>
</dbReference>
<dbReference type="SUPFAM" id="SSF56784">
    <property type="entry name" value="HAD-like"/>
    <property type="match status" value="1"/>
</dbReference>
<dbReference type="SFLD" id="SFLDG01129">
    <property type="entry name" value="C1.5:_HAD__Beta-PGM__Phosphata"/>
    <property type="match status" value="1"/>
</dbReference>
<proteinExistence type="predicted"/>
<evidence type="ECO:0000313" key="2">
    <source>
        <dbReference type="Proteomes" id="UP000780801"/>
    </source>
</evidence>
<dbReference type="Gene3D" id="1.10.150.240">
    <property type="entry name" value="Putative phosphatase, domain 2"/>
    <property type="match status" value="1"/>
</dbReference>
<dbReference type="EMBL" id="JAABOA010002346">
    <property type="protein sequence ID" value="KAF9580000.1"/>
    <property type="molecule type" value="Genomic_DNA"/>
</dbReference>